<evidence type="ECO:0000313" key="2">
    <source>
        <dbReference type="EMBL" id="ABN07031.1"/>
    </source>
</evidence>
<dbReference type="Pfam" id="PF01937">
    <property type="entry name" value="ARMT1-like_dom"/>
    <property type="match status" value="1"/>
</dbReference>
<dbReference type="PIRSF" id="PIRSF006593">
    <property type="entry name" value="UCP006593"/>
    <property type="match status" value="1"/>
</dbReference>
<dbReference type="Gene3D" id="3.40.50.10880">
    <property type="entry name" value="Uncharacterised protein PF01937, DUF89, domain 3"/>
    <property type="match status" value="1"/>
</dbReference>
<dbReference type="SUPFAM" id="SSF111321">
    <property type="entry name" value="AF1104-like"/>
    <property type="match status" value="1"/>
</dbReference>
<reference evidence="2 3" key="1">
    <citation type="journal article" date="2009" name="Stand. Genomic Sci.">
        <title>Complete genome sequence of Methanocorpusculum labreanum type strain Z.</title>
        <authorList>
            <person name="Anderson I.J."/>
            <person name="Sieprawska-Lupa M."/>
            <person name="Goltsman E."/>
            <person name="Lapidus A."/>
            <person name="Copeland A."/>
            <person name="Glavina Del Rio T."/>
            <person name="Tice H."/>
            <person name="Dalin E."/>
            <person name="Barry K."/>
            <person name="Pitluck S."/>
            <person name="Hauser L."/>
            <person name="Land M."/>
            <person name="Lucas S."/>
            <person name="Richardson P."/>
            <person name="Whitman W.B."/>
            <person name="Kyrpides N.C."/>
        </authorList>
    </citation>
    <scope>NUCLEOTIDE SEQUENCE [LARGE SCALE GENOMIC DNA]</scope>
    <source>
        <strain evidence="3">ATCC 43576 / DSM 4855 / Z</strain>
    </source>
</reference>
<dbReference type="GeneID" id="4795587"/>
<protein>
    <recommendedName>
        <fullName evidence="1">Damage-control phosphatase ARMT1-like metal-binding domain-containing protein</fullName>
    </recommendedName>
</protein>
<organism evidence="2 3">
    <name type="scientific">Methanocorpusculum labreanum (strain ATCC 43576 / DSM 4855 / Z)</name>
    <dbReference type="NCBI Taxonomy" id="410358"/>
    <lineage>
        <taxon>Archaea</taxon>
        <taxon>Methanobacteriati</taxon>
        <taxon>Methanobacteriota</taxon>
        <taxon>Stenosarchaea group</taxon>
        <taxon>Methanomicrobia</taxon>
        <taxon>Methanomicrobiales</taxon>
        <taxon>Methanocorpusculaceae</taxon>
        <taxon>Methanocorpusculum</taxon>
    </lineage>
</organism>
<dbReference type="HOGENOM" id="CLU_071520_1_0_2"/>
<dbReference type="OrthoDB" id="359165at2157"/>
<dbReference type="Proteomes" id="UP000000365">
    <property type="component" value="Chromosome"/>
</dbReference>
<dbReference type="InterPro" id="IPR014444">
    <property type="entry name" value="PH1575-like"/>
</dbReference>
<evidence type="ECO:0000313" key="3">
    <source>
        <dbReference type="Proteomes" id="UP000000365"/>
    </source>
</evidence>
<gene>
    <name evidence="2" type="ordered locus">Mlab_0860</name>
</gene>
<dbReference type="AlphaFoldDB" id="A2SRS5"/>
<dbReference type="EMBL" id="CP000559">
    <property type="protein sequence ID" value="ABN07031.1"/>
    <property type="molecule type" value="Genomic_DNA"/>
</dbReference>
<dbReference type="RefSeq" id="WP_011833232.1">
    <property type="nucleotide sequence ID" value="NC_008942.1"/>
</dbReference>
<evidence type="ECO:0000259" key="1">
    <source>
        <dbReference type="Pfam" id="PF01937"/>
    </source>
</evidence>
<dbReference type="eggNOG" id="arCOG04410">
    <property type="taxonomic scope" value="Archaea"/>
</dbReference>
<name>A2SRS5_METLZ</name>
<dbReference type="KEGG" id="mla:Mlab_0860"/>
<dbReference type="InterPro" id="IPR002791">
    <property type="entry name" value="ARMT1-like_metal-bd"/>
</dbReference>
<proteinExistence type="predicted"/>
<feature type="domain" description="Damage-control phosphatase ARMT1-like metal-binding" evidence="1">
    <location>
        <begin position="4"/>
        <end position="279"/>
    </location>
</feature>
<keyword evidence="3" id="KW-1185">Reference proteome</keyword>
<sequence length="285" mass="31432">MKLAPECRTCLLTKVRSQSELVTNDEEVLARVTAECTEVYDRYLENDPRAAVAAGEVHRTCYRLIGSNDPYTEMKRQDNAAAEKVAASVLPKLHTLHDYMTAAIIGNTIDYGVTGHEISTDLAAFFEKMLAKGLALDDSEEFFKLAGRVVYFTDNCDEVIFDKLFCKELRKNGSHVTIVVKEKPMLNDVAVEEAVDIRLGDAADVLLHAGGGAQIGTHPPYFPPKVRDAVDSATLIISKGLANYESLTEYEVRPPVAYLMMVKCDAVGRDIGAKKGDMIAVLRRQ</sequence>
<dbReference type="InterPro" id="IPR036075">
    <property type="entry name" value="ARMT-1-like_metal-bd_sf"/>
</dbReference>
<accession>A2SRS5</accession>
<dbReference type="Gene3D" id="1.10.285.20">
    <property type="entry name" value="Uncharacterised protein PF01937, DUF89, domain 2"/>
    <property type="match status" value="1"/>
</dbReference>
<dbReference type="Gene3D" id="1.10.8.380">
    <property type="entry name" value="Uncharacterised protein PF01937, DUF89, domain 1"/>
    <property type="match status" value="1"/>
</dbReference>